<proteinExistence type="predicted"/>
<feature type="signal peptide" evidence="1">
    <location>
        <begin position="1"/>
        <end position="21"/>
    </location>
</feature>
<dbReference type="EMBL" id="LVYV01000055">
    <property type="protein sequence ID" value="KZD20607.1"/>
    <property type="molecule type" value="Genomic_DNA"/>
</dbReference>
<comment type="caution">
    <text evidence="2">The sequence shown here is derived from an EMBL/GenBank/DDBJ whole genome shotgun (WGS) entry which is preliminary data.</text>
</comment>
<dbReference type="Proteomes" id="UP000076574">
    <property type="component" value="Unassembled WGS sequence"/>
</dbReference>
<dbReference type="AlphaFoldDB" id="A0A163X9L0"/>
<name>A0A163X9L0_9BRAD</name>
<evidence type="ECO:0000256" key="1">
    <source>
        <dbReference type="SAM" id="SignalP"/>
    </source>
</evidence>
<keyword evidence="3" id="KW-1185">Reference proteome</keyword>
<sequence>MVFLFLAVASLFVLWPTDVRAQAHEMLGDWQQLTSNAGACPQCRINFVGDGTRLRVAANNGWSADVEVRDSDSGTSAVGQGTWRTRAATAPVSKPFSIDFKLSGQRLYMTMVDEANGRRRIVKAVFGRAWLGA</sequence>
<reference evidence="2 3" key="1">
    <citation type="submission" date="2016-03" db="EMBL/GenBank/DDBJ databases">
        <title>Microsymbionts genomes from the relict species Vavilovia formosa (Stev.) Fed.</title>
        <authorList>
            <person name="Kopat V."/>
            <person name="Chirak E."/>
            <person name="Kimeklis A."/>
            <person name="Andronov E."/>
        </authorList>
    </citation>
    <scope>NUCLEOTIDE SEQUENCE [LARGE SCALE GENOMIC DNA]</scope>
    <source>
        <strain evidence="2 3">Vaf07</strain>
    </source>
</reference>
<evidence type="ECO:0000313" key="2">
    <source>
        <dbReference type="EMBL" id="KZD20607.1"/>
    </source>
</evidence>
<feature type="chain" id="PRO_5007847349" evidence="1">
    <location>
        <begin position="22"/>
        <end position="133"/>
    </location>
</feature>
<keyword evidence="1" id="KW-0732">Signal</keyword>
<evidence type="ECO:0000313" key="3">
    <source>
        <dbReference type="Proteomes" id="UP000076574"/>
    </source>
</evidence>
<dbReference type="STRING" id="943830.A4A58_17870"/>
<organism evidence="2 3">
    <name type="scientific">Tardiphaga robiniae</name>
    <dbReference type="NCBI Taxonomy" id="943830"/>
    <lineage>
        <taxon>Bacteria</taxon>
        <taxon>Pseudomonadati</taxon>
        <taxon>Pseudomonadota</taxon>
        <taxon>Alphaproteobacteria</taxon>
        <taxon>Hyphomicrobiales</taxon>
        <taxon>Nitrobacteraceae</taxon>
        <taxon>Tardiphaga</taxon>
    </lineage>
</organism>
<protein>
    <submittedName>
        <fullName evidence="2">Uncharacterized protein</fullName>
    </submittedName>
</protein>
<gene>
    <name evidence="2" type="ORF">A4A58_17870</name>
</gene>
<accession>A0A163X9L0</accession>